<accession>A0A507FL29</accession>
<protein>
    <recommendedName>
        <fullName evidence="4">Mo25-like protein</fullName>
    </recommendedName>
</protein>
<dbReference type="FunFam" id="1.25.10.10:FF:000257">
    <property type="entry name" value="Conidiophore development protein hymA"/>
    <property type="match status" value="1"/>
</dbReference>
<dbReference type="OrthoDB" id="609103at2759"/>
<dbReference type="SUPFAM" id="SSF48371">
    <property type="entry name" value="ARM repeat"/>
    <property type="match status" value="1"/>
</dbReference>
<dbReference type="GO" id="GO:0005737">
    <property type="term" value="C:cytoplasm"/>
    <property type="evidence" value="ECO:0007669"/>
    <property type="project" value="UniProtKB-ARBA"/>
</dbReference>
<dbReference type="EMBL" id="QEAP01000047">
    <property type="protein sequence ID" value="TPX76410.1"/>
    <property type="molecule type" value="Genomic_DNA"/>
</dbReference>
<evidence type="ECO:0000313" key="3">
    <source>
        <dbReference type="Proteomes" id="UP000320333"/>
    </source>
</evidence>
<gene>
    <name evidence="2" type="ORF">CcCBS67573_g02323</name>
</gene>
<sequence>MMFGFVKKKTPLDLVKSIKEALGKLGSADSRRKANEDISKNLVSVKGILYGDGVTDPSPELVAQLSHEIYNSDVMPLLVANISKLEFEAKKDVSQIFNNLLRRQIGTRFPTAEYIAARPDVMRILLSGYENQDIALNCGMILRECIRHEVLAQQLLESPNFWKFFSYVELSTFDVASDAFATFKDLLTKHKSIVAPFLSSKYDEFFAKYTDLLNSTNYVTKRQSLKLLGELLLDRTNYAVMLKYIGNPDNLKLMMNLLRDKSRNIQFEAFHVFKAFVANPNKARPITDILVKNKEKLVAYLSSFHNDRADDETFADEKAFLIKAIQDL</sequence>
<evidence type="ECO:0000313" key="2">
    <source>
        <dbReference type="EMBL" id="TPX76410.1"/>
    </source>
</evidence>
<dbReference type="GO" id="GO:0043539">
    <property type="term" value="F:protein serine/threonine kinase activator activity"/>
    <property type="evidence" value="ECO:0007669"/>
    <property type="project" value="TreeGrafter"/>
</dbReference>
<dbReference type="PANTHER" id="PTHR10182:SF3">
    <property type="entry name" value="PROTEIN MO25"/>
    <property type="match status" value="1"/>
</dbReference>
<reference evidence="2 3" key="1">
    <citation type="journal article" date="2019" name="Sci. Rep.">
        <title>Comparative genomics of chytrid fungi reveal insights into the obligate biotrophic and pathogenic lifestyle of Synchytrium endobioticum.</title>
        <authorList>
            <person name="van de Vossenberg B.T.L.H."/>
            <person name="Warris S."/>
            <person name="Nguyen H.D.T."/>
            <person name="van Gent-Pelzer M.P.E."/>
            <person name="Joly D.L."/>
            <person name="van de Geest H.C."/>
            <person name="Bonants P.J.M."/>
            <person name="Smith D.S."/>
            <person name="Levesque C.A."/>
            <person name="van der Lee T.A.J."/>
        </authorList>
    </citation>
    <scope>NUCLEOTIDE SEQUENCE [LARGE SCALE GENOMIC DNA]</scope>
    <source>
        <strain evidence="2 3">CBS 675.73</strain>
    </source>
</reference>
<dbReference type="GO" id="GO:0035556">
    <property type="term" value="P:intracellular signal transduction"/>
    <property type="evidence" value="ECO:0007669"/>
    <property type="project" value="TreeGrafter"/>
</dbReference>
<evidence type="ECO:0000256" key="1">
    <source>
        <dbReference type="ARBA" id="ARBA00011012"/>
    </source>
</evidence>
<dbReference type="Pfam" id="PF08569">
    <property type="entry name" value="Mo25"/>
    <property type="match status" value="1"/>
</dbReference>
<comment type="similarity">
    <text evidence="1">Belongs to the Mo25 family.</text>
</comment>
<dbReference type="STRING" id="246404.A0A507FL29"/>
<dbReference type="AlphaFoldDB" id="A0A507FL29"/>
<dbReference type="InterPro" id="IPR016024">
    <property type="entry name" value="ARM-type_fold"/>
</dbReference>
<dbReference type="InterPro" id="IPR011989">
    <property type="entry name" value="ARM-like"/>
</dbReference>
<evidence type="ECO:0008006" key="4">
    <source>
        <dbReference type="Google" id="ProtNLM"/>
    </source>
</evidence>
<dbReference type="Gene3D" id="1.25.10.10">
    <property type="entry name" value="Leucine-rich Repeat Variant"/>
    <property type="match status" value="1"/>
</dbReference>
<dbReference type="InterPro" id="IPR013878">
    <property type="entry name" value="Mo25"/>
</dbReference>
<dbReference type="PANTHER" id="PTHR10182">
    <property type="entry name" value="CALCIUM-BINDING PROTEIN 39-RELATED"/>
    <property type="match status" value="1"/>
</dbReference>
<organism evidence="2 3">
    <name type="scientific">Chytriomyces confervae</name>
    <dbReference type="NCBI Taxonomy" id="246404"/>
    <lineage>
        <taxon>Eukaryota</taxon>
        <taxon>Fungi</taxon>
        <taxon>Fungi incertae sedis</taxon>
        <taxon>Chytridiomycota</taxon>
        <taxon>Chytridiomycota incertae sedis</taxon>
        <taxon>Chytridiomycetes</taxon>
        <taxon>Chytridiales</taxon>
        <taxon>Chytriomycetaceae</taxon>
        <taxon>Chytriomyces</taxon>
    </lineage>
</organism>
<name>A0A507FL29_9FUNG</name>
<proteinExistence type="inferred from homology"/>
<keyword evidence="3" id="KW-1185">Reference proteome</keyword>
<dbReference type="Proteomes" id="UP000320333">
    <property type="component" value="Unassembled WGS sequence"/>
</dbReference>
<comment type="caution">
    <text evidence="2">The sequence shown here is derived from an EMBL/GenBank/DDBJ whole genome shotgun (WGS) entry which is preliminary data.</text>
</comment>